<keyword evidence="2" id="KW-0472">Membrane</keyword>
<dbReference type="EMBL" id="JBHLUE010000004">
    <property type="protein sequence ID" value="MFC0563785.1"/>
    <property type="molecule type" value="Genomic_DNA"/>
</dbReference>
<dbReference type="Pfam" id="PF10825">
    <property type="entry name" value="DUF2752"/>
    <property type="match status" value="1"/>
</dbReference>
<feature type="region of interest" description="Disordered" evidence="1">
    <location>
        <begin position="1"/>
        <end position="24"/>
    </location>
</feature>
<evidence type="ECO:0000256" key="2">
    <source>
        <dbReference type="SAM" id="Phobius"/>
    </source>
</evidence>
<sequence length="209" mass="22253">MAHDGGPQVRPEAGTPGPVAEAGVAGWPSGAVAAASVPEWPAGPGDGGGPWTGPPVPPVAERDRLTRWVLRMHERAPGWVAPLAALGCMGAAAAYTLLSHPTSSPPDAAPTCLLKLTTGLDCPGCGGTRAMWYLLHGDVPAAARHHLLWVFVLPFLLYLYLTWALERSFGWRLPKLRISARTLGLMLIVWAVFSVVRNLPWAPFTALYV</sequence>
<feature type="transmembrane region" description="Helical" evidence="2">
    <location>
        <begin position="178"/>
        <end position="196"/>
    </location>
</feature>
<evidence type="ECO:0000313" key="3">
    <source>
        <dbReference type="EMBL" id="MFC0563785.1"/>
    </source>
</evidence>
<comment type="caution">
    <text evidence="3">The sequence shown here is derived from an EMBL/GenBank/DDBJ whole genome shotgun (WGS) entry which is preliminary data.</text>
</comment>
<evidence type="ECO:0000256" key="1">
    <source>
        <dbReference type="SAM" id="MobiDB-lite"/>
    </source>
</evidence>
<keyword evidence="2" id="KW-1133">Transmembrane helix</keyword>
<gene>
    <name evidence="3" type="ORF">ACFFHU_06340</name>
</gene>
<evidence type="ECO:0000313" key="4">
    <source>
        <dbReference type="Proteomes" id="UP001589894"/>
    </source>
</evidence>
<keyword evidence="2" id="KW-0812">Transmembrane</keyword>
<reference evidence="3 4" key="1">
    <citation type="submission" date="2024-09" db="EMBL/GenBank/DDBJ databases">
        <authorList>
            <person name="Sun Q."/>
            <person name="Mori K."/>
        </authorList>
    </citation>
    <scope>NUCLEOTIDE SEQUENCE [LARGE SCALE GENOMIC DNA]</scope>
    <source>
        <strain evidence="3 4">TBRC 2205</strain>
    </source>
</reference>
<feature type="region of interest" description="Disordered" evidence="1">
    <location>
        <begin position="36"/>
        <end position="58"/>
    </location>
</feature>
<feature type="transmembrane region" description="Helical" evidence="2">
    <location>
        <begin position="147"/>
        <end position="166"/>
    </location>
</feature>
<keyword evidence="4" id="KW-1185">Reference proteome</keyword>
<accession>A0ABV6NSP8</accession>
<feature type="transmembrane region" description="Helical" evidence="2">
    <location>
        <begin position="79"/>
        <end position="98"/>
    </location>
</feature>
<protein>
    <submittedName>
        <fullName evidence="3">DUF2752 domain-containing protein</fullName>
    </submittedName>
</protein>
<dbReference type="InterPro" id="IPR021215">
    <property type="entry name" value="DUF2752"/>
</dbReference>
<dbReference type="RefSeq" id="WP_377337257.1">
    <property type="nucleotide sequence ID" value="NZ_JBHLUE010000004.1"/>
</dbReference>
<proteinExistence type="predicted"/>
<name>A0ABV6NSP8_9ACTN</name>
<organism evidence="3 4">
    <name type="scientific">Plantactinospora siamensis</name>
    <dbReference type="NCBI Taxonomy" id="555372"/>
    <lineage>
        <taxon>Bacteria</taxon>
        <taxon>Bacillati</taxon>
        <taxon>Actinomycetota</taxon>
        <taxon>Actinomycetes</taxon>
        <taxon>Micromonosporales</taxon>
        <taxon>Micromonosporaceae</taxon>
        <taxon>Plantactinospora</taxon>
    </lineage>
</organism>
<dbReference type="Proteomes" id="UP001589894">
    <property type="component" value="Unassembled WGS sequence"/>
</dbReference>